<gene>
    <name evidence="2" type="ORF">R2APBS1_2407</name>
</gene>
<dbReference type="GO" id="GO:0000731">
    <property type="term" value="P:DNA synthesis involved in DNA repair"/>
    <property type="evidence" value="ECO:0007669"/>
    <property type="project" value="TreeGrafter"/>
</dbReference>
<sequence>MKLRRLWIASFKNLRNCEIAFEQPHLLNAVIGGNGSGKSNLVEAILHILLDTYLNKTPPFDFHFEYEAQGRHIKLSAADGRLRSIVDEQEMLISHFTRRLRDGEAQVFYPESTFAYYSGDCDRVRRLLKRYNVSFRRFVQQSEHDNLRPLFVLSTNQQARNILLALIAHRHVEFLNRLGISGARKIKIVLQSPAGFDPEKDEPVLWGTLGKVGKTIAALAETADAEESRKEELPKRRDSEITGYAFSETRTYTFEEIMNPEQRLWKLAARLERGRDNLYLALEHLAVRGILRSVEYELIGDGDQQPFNFDQLSEGEKQLIAVIGAIRLTNQRDNLILLDEPDTHLNPQWSWEYPEMLDEAFDSTQKDRSTVLMATHDPVVISGLVREQVFLANGNGHDRSNFEHPVRHPRGQGVANLLCSSEFFGLPSSLDKKTQVLMDERLKLSLKETLTEADKQHLKDLNQKLEILQSGISERDPDYVEFLRQKYQPEGIGN</sequence>
<dbReference type="GO" id="GO:0016887">
    <property type="term" value="F:ATP hydrolysis activity"/>
    <property type="evidence" value="ECO:0007669"/>
    <property type="project" value="InterPro"/>
</dbReference>
<dbReference type="SMART" id="SM00382">
    <property type="entry name" value="AAA"/>
    <property type="match status" value="1"/>
</dbReference>
<accession>M4NHF0</accession>
<dbReference type="eggNOG" id="COG3839">
    <property type="taxonomic scope" value="Bacteria"/>
</dbReference>
<dbReference type="PANTHER" id="PTHR32182">
    <property type="entry name" value="DNA REPLICATION AND REPAIR PROTEIN RECF"/>
    <property type="match status" value="1"/>
</dbReference>
<dbReference type="InterPro" id="IPR041685">
    <property type="entry name" value="AAA_GajA/Old/RecF-like"/>
</dbReference>
<dbReference type="eggNOG" id="COG1195">
    <property type="taxonomic scope" value="Bacteria"/>
</dbReference>
<dbReference type="Pfam" id="PF13175">
    <property type="entry name" value="AAA_15"/>
    <property type="match status" value="1"/>
</dbReference>
<dbReference type="OrthoDB" id="9815944at2"/>
<dbReference type="InterPro" id="IPR027417">
    <property type="entry name" value="P-loop_NTPase"/>
</dbReference>
<dbReference type="RefSeq" id="WP_015448079.1">
    <property type="nucleotide sequence ID" value="NC_020541.1"/>
</dbReference>
<feature type="domain" description="AAA+ ATPase" evidence="1">
    <location>
        <begin position="24"/>
        <end position="395"/>
    </location>
</feature>
<dbReference type="SUPFAM" id="SSF52540">
    <property type="entry name" value="P-loop containing nucleoside triphosphate hydrolases"/>
    <property type="match status" value="1"/>
</dbReference>
<dbReference type="InterPro" id="IPR003593">
    <property type="entry name" value="AAA+_ATPase"/>
</dbReference>
<dbReference type="AlphaFoldDB" id="M4NHF0"/>
<dbReference type="GO" id="GO:0006302">
    <property type="term" value="P:double-strand break repair"/>
    <property type="evidence" value="ECO:0007669"/>
    <property type="project" value="TreeGrafter"/>
</dbReference>
<keyword evidence="3" id="KW-1185">Reference proteome</keyword>
<dbReference type="EMBL" id="CP003470">
    <property type="protein sequence ID" value="AGG89502.1"/>
    <property type="molecule type" value="Genomic_DNA"/>
</dbReference>
<dbReference type="CDD" id="cd00267">
    <property type="entry name" value="ABC_ATPase"/>
    <property type="match status" value="1"/>
</dbReference>
<dbReference type="InterPro" id="IPR003959">
    <property type="entry name" value="ATPase_AAA_core"/>
</dbReference>
<dbReference type="PANTHER" id="PTHR32182:SF22">
    <property type="entry name" value="ATP-DEPENDENT ENDONUCLEASE, OLD FAMILY-RELATED"/>
    <property type="match status" value="1"/>
</dbReference>
<name>M4NHF0_9GAMM</name>
<dbReference type="KEGG" id="rhd:R2APBS1_2407"/>
<evidence type="ECO:0000259" key="1">
    <source>
        <dbReference type="SMART" id="SM00382"/>
    </source>
</evidence>
<protein>
    <recommendedName>
        <fullName evidence="1">AAA+ ATPase domain-containing protein</fullName>
    </recommendedName>
</protein>
<dbReference type="Gene3D" id="3.40.50.300">
    <property type="entry name" value="P-loop containing nucleotide triphosphate hydrolases"/>
    <property type="match status" value="1"/>
</dbReference>
<dbReference type="STRING" id="666685.R2APBS1_2407"/>
<dbReference type="HOGENOM" id="CLU_034640_0_0_6"/>
<reference evidence="2 3" key="1">
    <citation type="submission" date="2012-04" db="EMBL/GenBank/DDBJ databases">
        <title>Complete genome of Rhodanobacter sp. 2APBS1.</title>
        <authorList>
            <consortium name="US DOE Joint Genome Institute"/>
            <person name="Huntemann M."/>
            <person name="Wei C.-L."/>
            <person name="Han J."/>
            <person name="Detter J.C."/>
            <person name="Han C."/>
            <person name="Tapia R."/>
            <person name="Munk A.C.C."/>
            <person name="Chen A."/>
            <person name="Krypides N."/>
            <person name="Mavromatis K."/>
            <person name="Markowitz V."/>
            <person name="Szeto E."/>
            <person name="Ivanova N."/>
            <person name="Mikhailova N."/>
            <person name="Ovchinnikova G."/>
            <person name="Pagani I."/>
            <person name="Pati A."/>
            <person name="Goodwin L."/>
            <person name="Peters L."/>
            <person name="Pitluck S."/>
            <person name="Woyke T."/>
            <person name="Prakash O."/>
            <person name="Elkins J."/>
            <person name="Brown S."/>
            <person name="Palumbo A."/>
            <person name="Hemme C."/>
            <person name="Zhou J."/>
            <person name="Watson D."/>
            <person name="Jardine P."/>
            <person name="Kostka J."/>
            <person name="Green S."/>
        </authorList>
    </citation>
    <scope>NUCLEOTIDE SEQUENCE [LARGE SCALE GENOMIC DNA]</scope>
    <source>
        <strain evidence="2 3">2APBS1</strain>
    </source>
</reference>
<organism evidence="2 3">
    <name type="scientific">Rhodanobacter denitrificans</name>
    <dbReference type="NCBI Taxonomy" id="666685"/>
    <lineage>
        <taxon>Bacteria</taxon>
        <taxon>Pseudomonadati</taxon>
        <taxon>Pseudomonadota</taxon>
        <taxon>Gammaproteobacteria</taxon>
        <taxon>Lysobacterales</taxon>
        <taxon>Rhodanobacteraceae</taxon>
        <taxon>Rhodanobacter</taxon>
    </lineage>
</organism>
<dbReference type="GO" id="GO:0005524">
    <property type="term" value="F:ATP binding"/>
    <property type="evidence" value="ECO:0007669"/>
    <property type="project" value="InterPro"/>
</dbReference>
<evidence type="ECO:0000313" key="3">
    <source>
        <dbReference type="Proteomes" id="UP000011859"/>
    </source>
</evidence>
<evidence type="ECO:0000313" key="2">
    <source>
        <dbReference type="EMBL" id="AGG89502.1"/>
    </source>
</evidence>
<dbReference type="Pfam" id="PF13304">
    <property type="entry name" value="AAA_21"/>
    <property type="match status" value="1"/>
</dbReference>
<proteinExistence type="predicted"/>
<dbReference type="Proteomes" id="UP000011859">
    <property type="component" value="Chromosome"/>
</dbReference>